<feature type="region of interest" description="Disordered" evidence="1">
    <location>
        <begin position="1"/>
        <end position="44"/>
    </location>
</feature>
<gene>
    <name evidence="2" type="ORF">A3G00_01200</name>
</gene>
<comment type="caution">
    <text evidence="2">The sequence shown here is derived from an EMBL/GenBank/DDBJ whole genome shotgun (WGS) entry which is preliminary data.</text>
</comment>
<dbReference type="Proteomes" id="UP000178347">
    <property type="component" value="Unassembled WGS sequence"/>
</dbReference>
<sequence length="426" mass="48467">MGEAQRKPIESPANQQVDEHQQKYTSQTPLEEGRRRQGGFTGSTTELLAQLRKEMALDQQTRATKPEPEIPEVIEISDEDVVDEAKEWHKRGYIASDEEALPPAIPDESALPNAQRYLKLDKQTEELVEARKKIGRPLILNPELQKLLLLVIEQERKVKKEMDKLEAYFRRNGVKIVQLEGIVRRAKKQAAPVETEKVAEEVKKEKITSPAETRRFQPHPVYYRKVGGNSGPIGGYGTGNLAEVIGHKSGASISDVNRRTSEDSTERTNEEAIFDLDQELINSNRDVKFFGQDKNWAEKDLTKEIAPEKLLQKLFHSEIYLDKEEHTAAILADKTFLQALDIEKWNGDLSVLKEVVGRLSLEKFDELTAIKHNKPWFKRLFKSPEEKLFETQMEALDDLAGKLIAGGKETPASPEAKRLLRAMTKR</sequence>
<dbReference type="EMBL" id="MFQN01000009">
    <property type="protein sequence ID" value="OGH75501.1"/>
    <property type="molecule type" value="Genomic_DNA"/>
</dbReference>
<proteinExistence type="predicted"/>
<evidence type="ECO:0000256" key="1">
    <source>
        <dbReference type="SAM" id="MobiDB-lite"/>
    </source>
</evidence>
<name>A0A1F6MV62_9BACT</name>
<organism evidence="2 3">
    <name type="scientific">Candidatus Magasanikbacteria bacterium RIFCSPLOWO2_12_FULL_43_12</name>
    <dbReference type="NCBI Taxonomy" id="1798692"/>
    <lineage>
        <taxon>Bacteria</taxon>
        <taxon>Candidatus Magasanikiibacteriota</taxon>
    </lineage>
</organism>
<evidence type="ECO:0000313" key="2">
    <source>
        <dbReference type="EMBL" id="OGH75501.1"/>
    </source>
</evidence>
<reference evidence="2 3" key="1">
    <citation type="journal article" date="2016" name="Nat. Commun.">
        <title>Thousands of microbial genomes shed light on interconnected biogeochemical processes in an aquifer system.</title>
        <authorList>
            <person name="Anantharaman K."/>
            <person name="Brown C.T."/>
            <person name="Hug L.A."/>
            <person name="Sharon I."/>
            <person name="Castelle C.J."/>
            <person name="Probst A.J."/>
            <person name="Thomas B.C."/>
            <person name="Singh A."/>
            <person name="Wilkins M.J."/>
            <person name="Karaoz U."/>
            <person name="Brodie E.L."/>
            <person name="Williams K.H."/>
            <person name="Hubbard S.S."/>
            <person name="Banfield J.F."/>
        </authorList>
    </citation>
    <scope>NUCLEOTIDE SEQUENCE [LARGE SCALE GENOMIC DNA]</scope>
</reference>
<evidence type="ECO:0000313" key="3">
    <source>
        <dbReference type="Proteomes" id="UP000178347"/>
    </source>
</evidence>
<dbReference type="AlphaFoldDB" id="A0A1F6MV62"/>
<protein>
    <submittedName>
        <fullName evidence="2">Uncharacterized protein</fullName>
    </submittedName>
</protein>
<feature type="region of interest" description="Disordered" evidence="1">
    <location>
        <begin position="407"/>
        <end position="426"/>
    </location>
</feature>
<accession>A0A1F6MV62</accession>